<organism evidence="3 4">
    <name type="scientific">Byssothecium circinans</name>
    <dbReference type="NCBI Taxonomy" id="147558"/>
    <lineage>
        <taxon>Eukaryota</taxon>
        <taxon>Fungi</taxon>
        <taxon>Dikarya</taxon>
        <taxon>Ascomycota</taxon>
        <taxon>Pezizomycotina</taxon>
        <taxon>Dothideomycetes</taxon>
        <taxon>Pleosporomycetidae</taxon>
        <taxon>Pleosporales</taxon>
        <taxon>Massarineae</taxon>
        <taxon>Massarinaceae</taxon>
        <taxon>Byssothecium</taxon>
    </lineage>
</organism>
<dbReference type="SUPFAM" id="SSF55729">
    <property type="entry name" value="Acyl-CoA N-acyltransferases (Nat)"/>
    <property type="match status" value="1"/>
</dbReference>
<dbReference type="EMBL" id="ML977010">
    <property type="protein sequence ID" value="KAF1952575.1"/>
    <property type="molecule type" value="Genomic_DNA"/>
</dbReference>
<dbReference type="PANTHER" id="PTHR43792:SF1">
    <property type="entry name" value="N-ACETYLTRANSFERASE DOMAIN-CONTAINING PROTEIN"/>
    <property type="match status" value="1"/>
</dbReference>
<dbReference type="InterPro" id="IPR000182">
    <property type="entry name" value="GNAT_dom"/>
</dbReference>
<accession>A0A6A5TIK7</accession>
<feature type="domain" description="N-acetyltransferase" evidence="2">
    <location>
        <begin position="28"/>
        <end position="216"/>
    </location>
</feature>
<dbReference type="Proteomes" id="UP000800035">
    <property type="component" value="Unassembled WGS sequence"/>
</dbReference>
<evidence type="ECO:0000256" key="1">
    <source>
        <dbReference type="SAM" id="MobiDB-lite"/>
    </source>
</evidence>
<feature type="region of interest" description="Disordered" evidence="1">
    <location>
        <begin position="80"/>
        <end position="108"/>
    </location>
</feature>
<protein>
    <recommendedName>
        <fullName evidence="2">N-acetyltransferase domain-containing protein</fullName>
    </recommendedName>
</protein>
<dbReference type="Gene3D" id="3.40.630.30">
    <property type="match status" value="1"/>
</dbReference>
<dbReference type="GO" id="GO:0016747">
    <property type="term" value="F:acyltransferase activity, transferring groups other than amino-acyl groups"/>
    <property type="evidence" value="ECO:0007669"/>
    <property type="project" value="InterPro"/>
</dbReference>
<evidence type="ECO:0000313" key="4">
    <source>
        <dbReference type="Proteomes" id="UP000800035"/>
    </source>
</evidence>
<evidence type="ECO:0000313" key="3">
    <source>
        <dbReference type="EMBL" id="KAF1952575.1"/>
    </source>
</evidence>
<evidence type="ECO:0000259" key="2">
    <source>
        <dbReference type="Pfam" id="PF13302"/>
    </source>
</evidence>
<sequence length="257" mass="28380">MDPVIYTPRLKLTLVETAERGSQEFAWLHKLRSDKDATWSSISGRSKTPEDTEKHLLRVLPQPSDPQKRYRINYAVHELLPSHPSHPSTAGTAEAPESRETAENDEKVGQTTNFIGLISLRSLDADHLVLPASLVPASTSSPSTLTLEIAYSFLPAAWNHGYATESVTALFAACETPRATAAAQAFWSPWEKVYVRAVVAEVNAGSLRVMEKTGMQRRGVYEWRAASEGEKVWVRGALVGEDRLVIWGRELCVVVGV</sequence>
<dbReference type="AlphaFoldDB" id="A0A6A5TIK7"/>
<dbReference type="Pfam" id="PF13302">
    <property type="entry name" value="Acetyltransf_3"/>
    <property type="match status" value="1"/>
</dbReference>
<dbReference type="InterPro" id="IPR051531">
    <property type="entry name" value="N-acetyltransferase"/>
</dbReference>
<keyword evidence="4" id="KW-1185">Reference proteome</keyword>
<feature type="compositionally biased region" description="Basic and acidic residues" evidence="1">
    <location>
        <begin position="96"/>
        <end position="108"/>
    </location>
</feature>
<reference evidence="3" key="1">
    <citation type="journal article" date="2020" name="Stud. Mycol.">
        <title>101 Dothideomycetes genomes: a test case for predicting lifestyles and emergence of pathogens.</title>
        <authorList>
            <person name="Haridas S."/>
            <person name="Albert R."/>
            <person name="Binder M."/>
            <person name="Bloem J."/>
            <person name="Labutti K."/>
            <person name="Salamov A."/>
            <person name="Andreopoulos B."/>
            <person name="Baker S."/>
            <person name="Barry K."/>
            <person name="Bills G."/>
            <person name="Bluhm B."/>
            <person name="Cannon C."/>
            <person name="Castanera R."/>
            <person name="Culley D."/>
            <person name="Daum C."/>
            <person name="Ezra D."/>
            <person name="Gonzalez J."/>
            <person name="Henrissat B."/>
            <person name="Kuo A."/>
            <person name="Liang C."/>
            <person name="Lipzen A."/>
            <person name="Lutzoni F."/>
            <person name="Magnuson J."/>
            <person name="Mondo S."/>
            <person name="Nolan M."/>
            <person name="Ohm R."/>
            <person name="Pangilinan J."/>
            <person name="Park H.-J."/>
            <person name="Ramirez L."/>
            <person name="Alfaro M."/>
            <person name="Sun H."/>
            <person name="Tritt A."/>
            <person name="Yoshinaga Y."/>
            <person name="Zwiers L.-H."/>
            <person name="Turgeon B."/>
            <person name="Goodwin S."/>
            <person name="Spatafora J."/>
            <person name="Crous P."/>
            <person name="Grigoriev I."/>
        </authorList>
    </citation>
    <scope>NUCLEOTIDE SEQUENCE</scope>
    <source>
        <strain evidence="3">CBS 675.92</strain>
    </source>
</reference>
<dbReference type="InterPro" id="IPR016181">
    <property type="entry name" value="Acyl_CoA_acyltransferase"/>
</dbReference>
<proteinExistence type="predicted"/>
<gene>
    <name evidence="3" type="ORF">CC80DRAFT_479403</name>
</gene>
<name>A0A6A5TIK7_9PLEO</name>
<dbReference type="OrthoDB" id="4072826at2759"/>
<dbReference type="PANTHER" id="PTHR43792">
    <property type="entry name" value="GNAT FAMILY, PUTATIVE (AFU_ORTHOLOGUE AFUA_3G00765)-RELATED-RELATED"/>
    <property type="match status" value="1"/>
</dbReference>